<evidence type="ECO:0000313" key="8">
    <source>
        <dbReference type="EMBL" id="MEX3596069.1"/>
    </source>
</evidence>
<evidence type="ECO:0000256" key="4">
    <source>
        <dbReference type="ARBA" id="ARBA00022989"/>
    </source>
</evidence>
<keyword evidence="5 6" id="KW-0472">Membrane</keyword>
<feature type="transmembrane region" description="Helical" evidence="6">
    <location>
        <begin position="151"/>
        <end position="171"/>
    </location>
</feature>
<evidence type="ECO:0000259" key="7">
    <source>
        <dbReference type="PROSITE" id="PS50850"/>
    </source>
</evidence>
<dbReference type="Pfam" id="PF07690">
    <property type="entry name" value="MFS_1"/>
    <property type="match status" value="1"/>
</dbReference>
<reference evidence="8 9" key="1">
    <citation type="journal article" date="2024" name="Fungal Genet. Biol.">
        <title>The porcine skin microbiome exhibits broad fungal antagonism.</title>
        <authorList>
            <person name="De La Cruz K.F."/>
            <person name="Townsend E.C."/>
            <person name="Alex Cheong J.Z."/>
            <person name="Salamzade R."/>
            <person name="Liu A."/>
            <person name="Sandstrom S."/>
            <person name="Davila E."/>
            <person name="Huang L."/>
            <person name="Xu K.H."/>
            <person name="Wu S.Y."/>
            <person name="Meudt J.J."/>
            <person name="Shanmuganayagam D."/>
            <person name="Gibson A.L.F."/>
            <person name="Kalan L.R."/>
        </authorList>
    </citation>
    <scope>NUCLEOTIDE SEQUENCE [LARGE SCALE GENOMIC DNA]</scope>
    <source>
        <strain evidence="8 9">LK2625</strain>
    </source>
</reference>
<feature type="transmembrane region" description="Helical" evidence="6">
    <location>
        <begin position="32"/>
        <end position="54"/>
    </location>
</feature>
<dbReference type="PROSITE" id="PS50850">
    <property type="entry name" value="MFS"/>
    <property type="match status" value="1"/>
</dbReference>
<dbReference type="InterPro" id="IPR020846">
    <property type="entry name" value="MFS_dom"/>
</dbReference>
<dbReference type="PANTHER" id="PTHR43124">
    <property type="entry name" value="PURINE EFFLUX PUMP PBUE"/>
    <property type="match status" value="1"/>
</dbReference>
<dbReference type="Gene3D" id="1.20.1250.20">
    <property type="entry name" value="MFS general substrate transporter like domains"/>
    <property type="match status" value="2"/>
</dbReference>
<proteinExistence type="predicted"/>
<feature type="domain" description="Major facilitator superfamily (MFS) profile" evidence="7">
    <location>
        <begin position="1"/>
        <end position="373"/>
    </location>
</feature>
<keyword evidence="3 6" id="KW-0812">Transmembrane</keyword>
<dbReference type="InterPro" id="IPR050189">
    <property type="entry name" value="MFS_Efflux_Transporters"/>
</dbReference>
<evidence type="ECO:0000256" key="3">
    <source>
        <dbReference type="ARBA" id="ARBA00022692"/>
    </source>
</evidence>
<evidence type="ECO:0000256" key="5">
    <source>
        <dbReference type="ARBA" id="ARBA00023136"/>
    </source>
</evidence>
<feature type="transmembrane region" description="Helical" evidence="6">
    <location>
        <begin position="198"/>
        <end position="219"/>
    </location>
</feature>
<dbReference type="EMBL" id="JAYWLU010000023">
    <property type="protein sequence ID" value="MEX3596069.1"/>
    <property type="molecule type" value="Genomic_DNA"/>
</dbReference>
<keyword evidence="9" id="KW-1185">Reference proteome</keyword>
<organism evidence="8 9">
    <name type="scientific">Kocuria carniphila</name>
    <dbReference type="NCBI Taxonomy" id="262208"/>
    <lineage>
        <taxon>Bacteria</taxon>
        <taxon>Bacillati</taxon>
        <taxon>Actinomycetota</taxon>
        <taxon>Actinomycetes</taxon>
        <taxon>Micrococcales</taxon>
        <taxon>Micrococcaceae</taxon>
        <taxon>Kocuria</taxon>
    </lineage>
</organism>
<name>A0ABV3V8X3_9MICC</name>
<gene>
    <name evidence="8" type="ORF">VVR66_15240</name>
</gene>
<comment type="subcellular location">
    <subcellularLocation>
        <location evidence="1">Cell membrane</location>
        <topology evidence="1">Multi-pass membrane protein</topology>
    </subcellularLocation>
</comment>
<feature type="transmembrane region" description="Helical" evidence="6">
    <location>
        <begin position="83"/>
        <end position="109"/>
    </location>
</feature>
<feature type="transmembrane region" description="Helical" evidence="6">
    <location>
        <begin position="283"/>
        <end position="303"/>
    </location>
</feature>
<dbReference type="PANTHER" id="PTHR43124:SF8">
    <property type="entry name" value="INNER MEMBRANE TRANSPORT PROTEIN YDHP"/>
    <property type="match status" value="1"/>
</dbReference>
<sequence>MVTIMVTVMSELQVAGMMPAMSADLGVSTGQIGLLVSVYAAGMMIGGPLFAWFLRHSPPKGALLTIVALYAVAQALVPAIDAFWWVALIRVITGALAGASFGLSVTYGALLAESPQKIGEAISIVLGGIMVGTVLGLPLSNFISNFWNWQASFYVLGIITFALFLVSLAILPKRAAPTQDAAAQDVGNLRMPRLWARYLVSLLTIGAAYASFSFFAPLLEKNAGFSANATTIILLVYGICAYVGNMIVGRFADRHAVAVLRLGHGLLLVALVLLAAFNDIQPLTLIMVIVVGFVGVTMNPALVTRVAEVGGAGTMVSTIHTAVISAGVTLGSAVSGVAMSTFGDDDPGIAMWTGAVLAVLATIALATQSRSQKQAEVVPA</sequence>
<dbReference type="InterPro" id="IPR036259">
    <property type="entry name" value="MFS_trans_sf"/>
</dbReference>
<feature type="transmembrane region" description="Helical" evidence="6">
    <location>
        <begin position="349"/>
        <end position="366"/>
    </location>
</feature>
<dbReference type="SUPFAM" id="SSF103473">
    <property type="entry name" value="MFS general substrate transporter"/>
    <property type="match status" value="1"/>
</dbReference>
<dbReference type="RefSeq" id="WP_368630118.1">
    <property type="nucleotide sequence ID" value="NZ_JAYWLU010000023.1"/>
</dbReference>
<dbReference type="CDD" id="cd17324">
    <property type="entry name" value="MFS_NepI_like"/>
    <property type="match status" value="1"/>
</dbReference>
<feature type="transmembrane region" description="Helical" evidence="6">
    <location>
        <begin position="256"/>
        <end position="277"/>
    </location>
</feature>
<evidence type="ECO:0000313" key="9">
    <source>
        <dbReference type="Proteomes" id="UP001558481"/>
    </source>
</evidence>
<evidence type="ECO:0000256" key="6">
    <source>
        <dbReference type="SAM" id="Phobius"/>
    </source>
</evidence>
<feature type="transmembrane region" description="Helical" evidence="6">
    <location>
        <begin position="315"/>
        <end position="337"/>
    </location>
</feature>
<keyword evidence="2" id="KW-1003">Cell membrane</keyword>
<feature type="transmembrane region" description="Helical" evidence="6">
    <location>
        <begin position="225"/>
        <end position="244"/>
    </location>
</feature>
<evidence type="ECO:0000256" key="1">
    <source>
        <dbReference type="ARBA" id="ARBA00004651"/>
    </source>
</evidence>
<dbReference type="InterPro" id="IPR011701">
    <property type="entry name" value="MFS"/>
</dbReference>
<protein>
    <submittedName>
        <fullName evidence="8">MFS transporter</fullName>
    </submittedName>
</protein>
<dbReference type="Proteomes" id="UP001558481">
    <property type="component" value="Unassembled WGS sequence"/>
</dbReference>
<feature type="transmembrane region" description="Helical" evidence="6">
    <location>
        <begin position="121"/>
        <end position="139"/>
    </location>
</feature>
<feature type="transmembrane region" description="Helical" evidence="6">
    <location>
        <begin position="61"/>
        <end position="77"/>
    </location>
</feature>
<keyword evidence="4 6" id="KW-1133">Transmembrane helix</keyword>
<comment type="caution">
    <text evidence="8">The sequence shown here is derived from an EMBL/GenBank/DDBJ whole genome shotgun (WGS) entry which is preliminary data.</text>
</comment>
<evidence type="ECO:0000256" key="2">
    <source>
        <dbReference type="ARBA" id="ARBA00022475"/>
    </source>
</evidence>
<accession>A0ABV3V8X3</accession>